<dbReference type="SUPFAM" id="SSF50998">
    <property type="entry name" value="Quinoprotein alcohol dehydrogenase-like"/>
    <property type="match status" value="1"/>
</dbReference>
<gene>
    <name evidence="1" type="ORF">HG543_36180</name>
</gene>
<dbReference type="PANTHER" id="PTHR19879:SF9">
    <property type="entry name" value="TRANSCRIPTION INITIATION FACTOR TFIID SUBUNIT 5"/>
    <property type="match status" value="1"/>
</dbReference>
<dbReference type="SMART" id="SM00320">
    <property type="entry name" value="WD40"/>
    <property type="match status" value="5"/>
</dbReference>
<keyword evidence="2" id="KW-1185">Reference proteome</keyword>
<dbReference type="InterPro" id="IPR015943">
    <property type="entry name" value="WD40/YVTN_repeat-like_dom_sf"/>
</dbReference>
<protein>
    <submittedName>
        <fullName evidence="1">WD40 repeat domain-containing protein</fullName>
    </submittedName>
</protein>
<dbReference type="InterPro" id="IPR001680">
    <property type="entry name" value="WD40_rpt"/>
</dbReference>
<evidence type="ECO:0000313" key="2">
    <source>
        <dbReference type="Proteomes" id="UP000518300"/>
    </source>
</evidence>
<dbReference type="EMBL" id="JABBJJ010000233">
    <property type="protein sequence ID" value="NMO20260.1"/>
    <property type="molecule type" value="Genomic_DNA"/>
</dbReference>
<dbReference type="PANTHER" id="PTHR19879">
    <property type="entry name" value="TRANSCRIPTION INITIATION FACTOR TFIID"/>
    <property type="match status" value="1"/>
</dbReference>
<name>A0A848LRJ9_9BACT</name>
<sequence length="329" mass="34650">MAHQPDAIVPDNATHLKRVRQLGARRIPFISGQQLGFAPGSHLLVAKDKAGARLCWWDLAGESDAPRCTVEMPLEPAPAALAAGGDLVVGAGIPDPEAPEPWRQRLVGLSARDGAFQLQAPLSQPISALCASRDGSLLALLGGGRALLWDVKTWRVAHALEGMGPDFSSDACVFSPDGRLVAAAVSSSETLQGSVWLWDTATGARLGQLPIDTPFAWSVAFHPTRPLLVVGGNMDEVVVVDVESRRVARTLPGFGAGACNLDFSPDGALLVASRDGRGFGVHRSDTGELLFRAGDDNESQTSDALFSPDGRWIAWGQGDGTVGLWSVVP</sequence>
<dbReference type="RefSeq" id="WP_169349481.1">
    <property type="nucleotide sequence ID" value="NZ_JABBJJ010000233.1"/>
</dbReference>
<accession>A0A848LRJ9</accession>
<organism evidence="1 2">
    <name type="scientific">Pyxidicoccus fallax</name>
    <dbReference type="NCBI Taxonomy" id="394095"/>
    <lineage>
        <taxon>Bacteria</taxon>
        <taxon>Pseudomonadati</taxon>
        <taxon>Myxococcota</taxon>
        <taxon>Myxococcia</taxon>
        <taxon>Myxococcales</taxon>
        <taxon>Cystobacterineae</taxon>
        <taxon>Myxococcaceae</taxon>
        <taxon>Pyxidicoccus</taxon>
    </lineage>
</organism>
<dbReference type="AlphaFoldDB" id="A0A848LRJ9"/>
<reference evidence="1 2" key="1">
    <citation type="submission" date="2020-04" db="EMBL/GenBank/DDBJ databases">
        <title>Draft genome of Pyxidicoccus fallax type strain.</title>
        <authorList>
            <person name="Whitworth D.E."/>
        </authorList>
    </citation>
    <scope>NUCLEOTIDE SEQUENCE [LARGE SCALE GENOMIC DNA]</scope>
    <source>
        <strain evidence="1 2">DSM 14698</strain>
    </source>
</reference>
<comment type="caution">
    <text evidence="1">The sequence shown here is derived from an EMBL/GenBank/DDBJ whole genome shotgun (WGS) entry which is preliminary data.</text>
</comment>
<evidence type="ECO:0000313" key="1">
    <source>
        <dbReference type="EMBL" id="NMO20260.1"/>
    </source>
</evidence>
<dbReference type="Gene3D" id="2.130.10.10">
    <property type="entry name" value="YVTN repeat-like/Quinoprotein amine dehydrogenase"/>
    <property type="match status" value="2"/>
</dbReference>
<dbReference type="InterPro" id="IPR011047">
    <property type="entry name" value="Quinoprotein_ADH-like_sf"/>
</dbReference>
<dbReference type="Proteomes" id="UP000518300">
    <property type="component" value="Unassembled WGS sequence"/>
</dbReference>
<dbReference type="Pfam" id="PF00400">
    <property type="entry name" value="WD40"/>
    <property type="match status" value="2"/>
</dbReference>
<proteinExistence type="predicted"/>